<feature type="domain" description="HEPN" evidence="2">
    <location>
        <begin position="131"/>
        <end position="251"/>
    </location>
</feature>
<dbReference type="Gene3D" id="1.20.120.330">
    <property type="entry name" value="Nucleotidyltransferases domain 2"/>
    <property type="match status" value="1"/>
</dbReference>
<evidence type="ECO:0000256" key="1">
    <source>
        <dbReference type="SAM" id="MobiDB-lite"/>
    </source>
</evidence>
<dbReference type="PROSITE" id="PS50910">
    <property type="entry name" value="HEPN"/>
    <property type="match status" value="1"/>
</dbReference>
<dbReference type="Proteomes" id="UP000653730">
    <property type="component" value="Unassembled WGS sequence"/>
</dbReference>
<gene>
    <name evidence="3" type="ORF">IBL28_20105</name>
</gene>
<name>A0A926JVE0_9FLAO</name>
<feature type="region of interest" description="Disordered" evidence="1">
    <location>
        <begin position="261"/>
        <end position="280"/>
    </location>
</feature>
<evidence type="ECO:0000313" key="3">
    <source>
        <dbReference type="EMBL" id="MBC9798283.1"/>
    </source>
</evidence>
<dbReference type="EMBL" id="JACVDC010000101">
    <property type="protein sequence ID" value="MBC9798283.1"/>
    <property type="molecule type" value="Genomic_DNA"/>
</dbReference>
<protein>
    <recommendedName>
        <fullName evidence="2">HEPN domain-containing protein</fullName>
    </recommendedName>
</protein>
<sequence>MNYKTDIDEKEIVEKLTKLLEVQYIYLSATGNKDYSKPVWIVILKGNRTGLTTELSAMVAKIFQEETNALYRIFSFEYAQEQLKDKNLFFIHGCHPSNLIYKSDEIDTGLKVPAISEETREEIELDFEDELTRVSALMDGAAFYMGKENFPLAALLLHQYMEISFRNAELTMLGRERKSHSIKEHQNYIRAFVPELGRIFNMDQEEDVELLKLLDDAYMATRYHKNYHITKLQLKTISEKVRHLMGIIGDLYREKLEDCKGKTSQPASTKEKSVISPSWSPQDNLKIKERIERLMEMKLHKLSPNSDKLYYKTDFLVNGPADMLYDIAGIMKACIIALEYADGRFNSLIPQPHINIQTALKHALQLLPFEEVECLEKIIEEYMMPVKNEAAATTEN</sequence>
<evidence type="ECO:0000259" key="2">
    <source>
        <dbReference type="PROSITE" id="PS50910"/>
    </source>
</evidence>
<reference evidence="3 4" key="1">
    <citation type="submission" date="2020-09" db="EMBL/GenBank/DDBJ databases">
        <title>Sinomicrobium weinanense sp. nov., a halophilic bacteria isolated from saline-alkali soil.</title>
        <authorList>
            <person name="Wu P."/>
            <person name="Ren H."/>
            <person name="Mei Y."/>
            <person name="Liang Y."/>
            <person name="Chen Z."/>
        </authorList>
    </citation>
    <scope>NUCLEOTIDE SEQUENCE [LARGE SCALE GENOMIC DNA]</scope>
    <source>
        <strain evidence="3 4">FJxs</strain>
    </source>
</reference>
<evidence type="ECO:0000313" key="4">
    <source>
        <dbReference type="Proteomes" id="UP000653730"/>
    </source>
</evidence>
<dbReference type="RefSeq" id="WP_187967407.1">
    <property type="nucleotide sequence ID" value="NZ_JACVDC010000101.1"/>
</dbReference>
<proteinExistence type="predicted"/>
<organism evidence="3 4">
    <name type="scientific">Sinomicrobium weinanense</name>
    <dbReference type="NCBI Taxonomy" id="2842200"/>
    <lineage>
        <taxon>Bacteria</taxon>
        <taxon>Pseudomonadati</taxon>
        <taxon>Bacteroidota</taxon>
        <taxon>Flavobacteriia</taxon>
        <taxon>Flavobacteriales</taxon>
        <taxon>Flavobacteriaceae</taxon>
        <taxon>Sinomicrobium</taxon>
    </lineage>
</organism>
<dbReference type="SUPFAM" id="SSF81593">
    <property type="entry name" value="Nucleotidyltransferase substrate binding subunit/domain"/>
    <property type="match status" value="1"/>
</dbReference>
<dbReference type="InterPro" id="IPR007842">
    <property type="entry name" value="HEPN_dom"/>
</dbReference>
<accession>A0A926JVE0</accession>
<comment type="caution">
    <text evidence="3">The sequence shown here is derived from an EMBL/GenBank/DDBJ whole genome shotgun (WGS) entry which is preliminary data.</text>
</comment>
<dbReference type="AlphaFoldDB" id="A0A926JVE0"/>
<keyword evidence="4" id="KW-1185">Reference proteome</keyword>